<name>A0ABT4UJ50_9BACT</name>
<gene>
    <name evidence="3" type="ORF">O3P16_08550</name>
</gene>
<accession>A0ABT4UJ50</accession>
<keyword evidence="1" id="KW-0732">Signal</keyword>
<dbReference type="Gene3D" id="3.40.630.10">
    <property type="entry name" value="Zn peptidases"/>
    <property type="match status" value="1"/>
</dbReference>
<evidence type="ECO:0000313" key="4">
    <source>
        <dbReference type="Proteomes" id="UP001210231"/>
    </source>
</evidence>
<protein>
    <submittedName>
        <fullName evidence="3">M28 family peptidase</fullName>
    </submittedName>
</protein>
<dbReference type="Pfam" id="PF04389">
    <property type="entry name" value="Peptidase_M28"/>
    <property type="match status" value="1"/>
</dbReference>
<proteinExistence type="predicted"/>
<dbReference type="EMBL" id="JAQGEF010000008">
    <property type="protein sequence ID" value="MDA3614856.1"/>
    <property type="molecule type" value="Genomic_DNA"/>
</dbReference>
<dbReference type="InterPro" id="IPR007484">
    <property type="entry name" value="Peptidase_M28"/>
</dbReference>
<dbReference type="Proteomes" id="UP001210231">
    <property type="component" value="Unassembled WGS sequence"/>
</dbReference>
<dbReference type="PANTHER" id="PTHR12147">
    <property type="entry name" value="METALLOPEPTIDASE M28 FAMILY MEMBER"/>
    <property type="match status" value="1"/>
</dbReference>
<dbReference type="SUPFAM" id="SSF53187">
    <property type="entry name" value="Zn-dependent exopeptidases"/>
    <property type="match status" value="1"/>
</dbReference>
<dbReference type="PANTHER" id="PTHR12147:SF26">
    <property type="entry name" value="PEPTIDASE M28 DOMAIN-CONTAINING PROTEIN"/>
    <property type="match status" value="1"/>
</dbReference>
<keyword evidence="4" id="KW-1185">Reference proteome</keyword>
<feature type="chain" id="PRO_5045603870" evidence="1">
    <location>
        <begin position="22"/>
        <end position="381"/>
    </location>
</feature>
<evidence type="ECO:0000313" key="3">
    <source>
        <dbReference type="EMBL" id="MDA3614856.1"/>
    </source>
</evidence>
<organism evidence="3 4">
    <name type="scientific">Polluticaenibacter yanchengensis</name>
    <dbReference type="NCBI Taxonomy" id="3014562"/>
    <lineage>
        <taxon>Bacteria</taxon>
        <taxon>Pseudomonadati</taxon>
        <taxon>Bacteroidota</taxon>
        <taxon>Chitinophagia</taxon>
        <taxon>Chitinophagales</taxon>
        <taxon>Chitinophagaceae</taxon>
        <taxon>Polluticaenibacter</taxon>
    </lineage>
</organism>
<evidence type="ECO:0000259" key="2">
    <source>
        <dbReference type="Pfam" id="PF04389"/>
    </source>
</evidence>
<dbReference type="InterPro" id="IPR045175">
    <property type="entry name" value="M28_fam"/>
</dbReference>
<feature type="domain" description="Peptidase M28" evidence="2">
    <location>
        <begin position="181"/>
        <end position="374"/>
    </location>
</feature>
<evidence type="ECO:0000256" key="1">
    <source>
        <dbReference type="SAM" id="SignalP"/>
    </source>
</evidence>
<sequence>MSLKYYIFSAFFLFSALGGYAQTIDTAFIKSTAVKLSSDEMFGRGYTNNGMRLAGDYIALSMETLGLKVTRQSYSHSVNTFPDNISLSVNGRELVPGKDFLISAESNSATASGNLNAIDSVTSGDQANRVFFEKVKKLTWSVSQVQEKYTLIKLLNTEIGKPESYKLSVRSKFINKFNAQNIIGEIKGTTYPDSTVYFTAHYDHLGTMGNTVFNGANDNASGVAMMLGLAKYYAKNPAPYTIVFIAFGSEEAGLLGSKYYVDNASKKTLAHIKMLINLDLMGNGSEGITVVNATEFPKQFQLLQHLNKDNKYLPVINSRGTAANSDHYFFTQKGVPSFFIYTLGPRLAYHDIDDVADTLPWHMVNQIPQLLIQFVKALPSL</sequence>
<dbReference type="RefSeq" id="WP_407031181.1">
    <property type="nucleotide sequence ID" value="NZ_JAQGEF010000008.1"/>
</dbReference>
<reference evidence="3 4" key="1">
    <citation type="submission" date="2022-12" db="EMBL/GenBank/DDBJ databases">
        <title>Chitinophagaceae gen. sp. nov., a new member of the family Chitinophagaceae, isolated from soil in a chemical factory.</title>
        <authorList>
            <person name="Ke Z."/>
        </authorList>
    </citation>
    <scope>NUCLEOTIDE SEQUENCE [LARGE SCALE GENOMIC DNA]</scope>
    <source>
        <strain evidence="3 4">LY-5</strain>
    </source>
</reference>
<comment type="caution">
    <text evidence="3">The sequence shown here is derived from an EMBL/GenBank/DDBJ whole genome shotgun (WGS) entry which is preliminary data.</text>
</comment>
<feature type="signal peptide" evidence="1">
    <location>
        <begin position="1"/>
        <end position="21"/>
    </location>
</feature>